<keyword evidence="2" id="KW-1185">Reference proteome</keyword>
<dbReference type="Proteomes" id="UP001162483">
    <property type="component" value="Unassembled WGS sequence"/>
</dbReference>
<reference evidence="1" key="1">
    <citation type="submission" date="2023-05" db="EMBL/GenBank/DDBJ databases">
        <authorList>
            <person name="Stuckert A."/>
        </authorList>
    </citation>
    <scope>NUCLEOTIDE SEQUENCE</scope>
</reference>
<sequence>MYRLLPFSLVQVYQLLPFSLVQVYRLLPFSLAYRCTSSSPSVLRRCTSSSPSVLRRCTGSSPSVLPSCTGSSPPVLHRCSGSSPGLKRLPLISLHTVSFSQCALEAADRGCLISSTARPFSSLDFTSFNHGGSDVTWACPGAAFMQTRSITHPSGNLSIGRTPPTACIRTRE</sequence>
<comment type="caution">
    <text evidence="1">The sequence shown here is derived from an EMBL/GenBank/DDBJ whole genome shotgun (WGS) entry which is preliminary data.</text>
</comment>
<evidence type="ECO:0000313" key="1">
    <source>
        <dbReference type="EMBL" id="CAI9597187.1"/>
    </source>
</evidence>
<proteinExistence type="predicted"/>
<name>A0ABN9FMU7_9NEOB</name>
<organism evidence="1 2">
    <name type="scientific">Staurois parvus</name>
    <dbReference type="NCBI Taxonomy" id="386267"/>
    <lineage>
        <taxon>Eukaryota</taxon>
        <taxon>Metazoa</taxon>
        <taxon>Chordata</taxon>
        <taxon>Craniata</taxon>
        <taxon>Vertebrata</taxon>
        <taxon>Euteleostomi</taxon>
        <taxon>Amphibia</taxon>
        <taxon>Batrachia</taxon>
        <taxon>Anura</taxon>
        <taxon>Neobatrachia</taxon>
        <taxon>Ranoidea</taxon>
        <taxon>Ranidae</taxon>
        <taxon>Staurois</taxon>
    </lineage>
</organism>
<accession>A0ABN9FMU7</accession>
<dbReference type="EMBL" id="CATNWA010017007">
    <property type="protein sequence ID" value="CAI9597187.1"/>
    <property type="molecule type" value="Genomic_DNA"/>
</dbReference>
<feature type="non-terminal residue" evidence="1">
    <location>
        <position position="172"/>
    </location>
</feature>
<evidence type="ECO:0000313" key="2">
    <source>
        <dbReference type="Proteomes" id="UP001162483"/>
    </source>
</evidence>
<protein>
    <submittedName>
        <fullName evidence="1">Uncharacterized protein</fullName>
    </submittedName>
</protein>
<gene>
    <name evidence="1" type="ORF">SPARVUS_LOCUS12200257</name>
</gene>